<dbReference type="Gene3D" id="3.40.50.2000">
    <property type="entry name" value="Glycogen Phosphorylase B"/>
    <property type="match status" value="2"/>
</dbReference>
<dbReference type="Pfam" id="PF13579">
    <property type="entry name" value="Glyco_trans_4_4"/>
    <property type="match status" value="1"/>
</dbReference>
<feature type="region of interest" description="Disordered" evidence="4">
    <location>
        <begin position="190"/>
        <end position="227"/>
    </location>
</feature>
<accession>A0A1H5N986</accession>
<protein>
    <recommendedName>
        <fullName evidence="1">D-inositol 3-phosphate glycosyltransferase</fullName>
    </recommendedName>
</protein>
<name>A0A1H5N986_9MICO</name>
<dbReference type="PANTHER" id="PTHR45947:SF3">
    <property type="entry name" value="SULFOQUINOVOSYL TRANSFERASE SQD2"/>
    <property type="match status" value="1"/>
</dbReference>
<reference evidence="7" key="1">
    <citation type="submission" date="2016-10" db="EMBL/GenBank/DDBJ databases">
        <authorList>
            <person name="Varghese N."/>
            <person name="Submissions S."/>
        </authorList>
    </citation>
    <scope>NUCLEOTIDE SEQUENCE [LARGE SCALE GENOMIC DNA]</scope>
    <source>
        <strain evidence="7">DSM 21368</strain>
    </source>
</reference>
<dbReference type="RefSeq" id="WP_089775158.1">
    <property type="nucleotide sequence ID" value="NZ_FNTX01000002.1"/>
</dbReference>
<keyword evidence="3 6" id="KW-0808">Transferase</keyword>
<dbReference type="Proteomes" id="UP000199220">
    <property type="component" value="Unassembled WGS sequence"/>
</dbReference>
<dbReference type="AlphaFoldDB" id="A0A1H5N986"/>
<sequence length="420" mass="44639">MRPRVTLVSRIFAPEPSAASFRLAALVRGLAGAGARVEVLTVEPPDGGPSAGHGPSSVLPARVHRARVLRDEAGYVRGYLPYLSFDVPLVWRVLRARRPDVYVVEPPPTTGAVIRVLAALRGRPYVYYAADVWSDASASTGAPGAVVRVVRALEGFALRGAAAVLSVSDGVTERVQALGARHVVTVGNGVDTDIFTPGDPPPHSNGVPSSEHGSERPEPRSNDGTPFEREVPFLLYAGTASEWQGAEVFAEAMPRVLEEVPGARLVFLGQGSSRDRLSELAAGVPDGAVTLHDPVSAAESARWQRRATAALVSLRPGIGYDFAMPTKMFAALACGTPVVFAGPTEGPAAHLLDEARLGWVGGHTIDDAARLMIAALRAPDDPAERERRVAWVREHRSLAAAGERAARAVLDVRRPQPLHR</sequence>
<evidence type="ECO:0000256" key="2">
    <source>
        <dbReference type="ARBA" id="ARBA00022676"/>
    </source>
</evidence>
<evidence type="ECO:0000259" key="5">
    <source>
        <dbReference type="Pfam" id="PF13579"/>
    </source>
</evidence>
<organism evidence="6 7">
    <name type="scientific">Ruania alba</name>
    <dbReference type="NCBI Taxonomy" id="648782"/>
    <lineage>
        <taxon>Bacteria</taxon>
        <taxon>Bacillati</taxon>
        <taxon>Actinomycetota</taxon>
        <taxon>Actinomycetes</taxon>
        <taxon>Micrococcales</taxon>
        <taxon>Ruaniaceae</taxon>
        <taxon>Ruania</taxon>
    </lineage>
</organism>
<dbReference type="Pfam" id="PF13692">
    <property type="entry name" value="Glyco_trans_1_4"/>
    <property type="match status" value="1"/>
</dbReference>
<feature type="compositionally biased region" description="Basic and acidic residues" evidence="4">
    <location>
        <begin position="212"/>
        <end position="227"/>
    </location>
</feature>
<dbReference type="CDD" id="cd03794">
    <property type="entry name" value="GT4_WbuB-like"/>
    <property type="match status" value="1"/>
</dbReference>
<dbReference type="InterPro" id="IPR050194">
    <property type="entry name" value="Glycosyltransferase_grp1"/>
</dbReference>
<keyword evidence="7" id="KW-1185">Reference proteome</keyword>
<evidence type="ECO:0000256" key="3">
    <source>
        <dbReference type="ARBA" id="ARBA00022679"/>
    </source>
</evidence>
<dbReference type="STRING" id="648782.SAMN04488554_4086"/>
<dbReference type="SUPFAM" id="SSF53756">
    <property type="entry name" value="UDP-Glycosyltransferase/glycogen phosphorylase"/>
    <property type="match status" value="1"/>
</dbReference>
<dbReference type="InterPro" id="IPR028098">
    <property type="entry name" value="Glyco_trans_4-like_N"/>
</dbReference>
<proteinExistence type="predicted"/>
<evidence type="ECO:0000313" key="6">
    <source>
        <dbReference type="EMBL" id="SEE98125.1"/>
    </source>
</evidence>
<evidence type="ECO:0000313" key="7">
    <source>
        <dbReference type="Proteomes" id="UP000199220"/>
    </source>
</evidence>
<dbReference type="GO" id="GO:1901137">
    <property type="term" value="P:carbohydrate derivative biosynthetic process"/>
    <property type="evidence" value="ECO:0007669"/>
    <property type="project" value="UniProtKB-ARBA"/>
</dbReference>
<dbReference type="PANTHER" id="PTHR45947">
    <property type="entry name" value="SULFOQUINOVOSYL TRANSFERASE SQD2"/>
    <property type="match status" value="1"/>
</dbReference>
<feature type="domain" description="Glycosyltransferase subfamily 4-like N-terminal" evidence="5">
    <location>
        <begin position="22"/>
        <end position="189"/>
    </location>
</feature>
<keyword evidence="2" id="KW-0328">Glycosyltransferase</keyword>
<dbReference type="GO" id="GO:0016758">
    <property type="term" value="F:hexosyltransferase activity"/>
    <property type="evidence" value="ECO:0007669"/>
    <property type="project" value="TreeGrafter"/>
</dbReference>
<evidence type="ECO:0000256" key="4">
    <source>
        <dbReference type="SAM" id="MobiDB-lite"/>
    </source>
</evidence>
<dbReference type="EMBL" id="FNTX01000002">
    <property type="protein sequence ID" value="SEE98125.1"/>
    <property type="molecule type" value="Genomic_DNA"/>
</dbReference>
<evidence type="ECO:0000256" key="1">
    <source>
        <dbReference type="ARBA" id="ARBA00021292"/>
    </source>
</evidence>
<dbReference type="OrthoDB" id="3657271at2"/>
<gene>
    <name evidence="6" type="ORF">SAMN04488554_4086</name>
</gene>